<accession>A0A653LE15</accession>
<evidence type="ECO:0000313" key="3">
    <source>
        <dbReference type="Proteomes" id="UP000439123"/>
    </source>
</evidence>
<evidence type="ECO:0000313" key="2">
    <source>
        <dbReference type="EMBL" id="VXA89102.1"/>
    </source>
</evidence>
<dbReference type="AlphaFoldDB" id="A0A653LE15"/>
<dbReference type="Proteomes" id="UP000439123">
    <property type="component" value="Unassembled WGS sequence"/>
</dbReference>
<organism evidence="2 3">
    <name type="scientific">Aeromonas veronii</name>
    <dbReference type="NCBI Taxonomy" id="654"/>
    <lineage>
        <taxon>Bacteria</taxon>
        <taxon>Pseudomonadati</taxon>
        <taxon>Pseudomonadota</taxon>
        <taxon>Gammaproteobacteria</taxon>
        <taxon>Aeromonadales</taxon>
        <taxon>Aeromonadaceae</taxon>
        <taxon>Aeromonas</taxon>
    </lineage>
</organism>
<sequence length="34" mass="3744">MVVWHSPCESRTLPGTQLNSDVKNHVTGCEDDTS</sequence>
<proteinExistence type="predicted"/>
<name>A0A653LE15_AERVE</name>
<evidence type="ECO:0000256" key="1">
    <source>
        <dbReference type="SAM" id="MobiDB-lite"/>
    </source>
</evidence>
<reference evidence="2 3" key="1">
    <citation type="submission" date="2019-10" db="EMBL/GenBank/DDBJ databases">
        <authorList>
            <person name="Karimi E."/>
        </authorList>
    </citation>
    <scope>NUCLEOTIDE SEQUENCE [LARGE SCALE GENOMIC DNA]</scope>
    <source>
        <strain evidence="2">Aeromonas sp. 8C</strain>
    </source>
</reference>
<protein>
    <submittedName>
        <fullName evidence="2">Uncharacterized protein</fullName>
    </submittedName>
</protein>
<dbReference type="EMBL" id="CABWLC010000021">
    <property type="protein sequence ID" value="VXA89102.1"/>
    <property type="molecule type" value="Genomic_DNA"/>
</dbReference>
<gene>
    <name evidence="2" type="ORF">AERO8C_80020</name>
</gene>
<feature type="region of interest" description="Disordered" evidence="1">
    <location>
        <begin position="13"/>
        <end position="34"/>
    </location>
</feature>